<accession>Q7VBL7</accession>
<dbReference type="AlphaFoldDB" id="Q7VBL7"/>
<gene>
    <name evidence="2" type="ordered locus">Pro_1075</name>
</gene>
<dbReference type="KEGG" id="pma:Pro_1075"/>
<evidence type="ECO:0000313" key="3">
    <source>
        <dbReference type="Proteomes" id="UP000001420"/>
    </source>
</evidence>
<protein>
    <submittedName>
        <fullName evidence="2">Uncharacterized conserved protein</fullName>
    </submittedName>
</protein>
<proteinExistence type="predicted"/>
<dbReference type="Pfam" id="PF14229">
    <property type="entry name" value="DUF4332"/>
    <property type="match status" value="1"/>
</dbReference>
<evidence type="ECO:0000313" key="2">
    <source>
        <dbReference type="EMBL" id="AAQ00120.1"/>
    </source>
</evidence>
<dbReference type="EMBL" id="AE017126">
    <property type="protein sequence ID" value="AAQ00120.1"/>
    <property type="molecule type" value="Genomic_DNA"/>
</dbReference>
<sequence>MIMKNSYKNFKKIQKPLEKLLPTFKKEEKELTLRGFDSWHSIATLGDLDITKLIEQGCGTSRNLNCLRCIAIFICELDLLQEEAALLMHSGISSVRALANSSPQDLLTKISRLEIQLMANRSSNTDLIKINKWIEKAKENQKII</sequence>
<reference evidence="2 3" key="1">
    <citation type="journal article" date="2003" name="Proc. Natl. Acad. Sci. U.S.A.">
        <title>Genome sequence of the cyanobacterium Prochlorococcus marinus SS120, a nearly minimal oxyphototrophic genome.</title>
        <authorList>
            <person name="Dufresne A."/>
            <person name="Salanoubat M."/>
            <person name="Partensky F."/>
            <person name="Artiguenave F."/>
            <person name="Axmann I.M."/>
            <person name="Barbe V."/>
            <person name="Duprat S."/>
            <person name="Galperin M.Y."/>
            <person name="Koonin E.V."/>
            <person name="Le Gall F."/>
            <person name="Makarova K.S."/>
            <person name="Ostrowski M."/>
            <person name="Oztas S."/>
            <person name="Robert C."/>
            <person name="Rogozin I.B."/>
            <person name="Scanlan D.J."/>
            <person name="Tandeau de Marsac N."/>
            <person name="Weissenbach J."/>
            <person name="Wincker P."/>
            <person name="Wolf Y.I."/>
            <person name="Hess W.R."/>
        </authorList>
    </citation>
    <scope>NUCLEOTIDE SEQUENCE [LARGE SCALE GENOMIC DNA]</scope>
    <source>
        <strain evidence="3">SARG / CCMP1375 / SS120</strain>
    </source>
</reference>
<name>Q7VBL7_PROMA</name>
<dbReference type="STRING" id="167539.Pro_1075"/>
<feature type="domain" description="DUF4332" evidence="1">
    <location>
        <begin position="23"/>
        <end position="139"/>
    </location>
</feature>
<dbReference type="EnsemblBacteria" id="AAQ00120">
    <property type="protein sequence ID" value="AAQ00120"/>
    <property type="gene ID" value="Pro_1075"/>
</dbReference>
<dbReference type="HOGENOM" id="CLU_150025_0_0_3"/>
<evidence type="ECO:0000259" key="1">
    <source>
        <dbReference type="Pfam" id="PF14229"/>
    </source>
</evidence>
<keyword evidence="3" id="KW-1185">Reference proteome</keyword>
<dbReference type="PATRIC" id="fig|167539.5.peg.1125"/>
<dbReference type="Proteomes" id="UP000001420">
    <property type="component" value="Chromosome"/>
</dbReference>
<dbReference type="InterPro" id="IPR025567">
    <property type="entry name" value="DUF4332"/>
</dbReference>
<organism evidence="2 3">
    <name type="scientific">Prochlorococcus marinus (strain SARG / CCMP1375 / SS120)</name>
    <dbReference type="NCBI Taxonomy" id="167539"/>
    <lineage>
        <taxon>Bacteria</taxon>
        <taxon>Bacillati</taxon>
        <taxon>Cyanobacteriota</taxon>
        <taxon>Cyanophyceae</taxon>
        <taxon>Synechococcales</taxon>
        <taxon>Prochlorococcaceae</taxon>
        <taxon>Prochlorococcus</taxon>
    </lineage>
</organism>